<evidence type="ECO:0000313" key="2">
    <source>
        <dbReference type="Proteomes" id="UP000600214"/>
    </source>
</evidence>
<dbReference type="EMBL" id="BMIA01000008">
    <property type="protein sequence ID" value="GGH55146.1"/>
    <property type="molecule type" value="Genomic_DNA"/>
</dbReference>
<keyword evidence="2" id="KW-1185">Reference proteome</keyword>
<gene>
    <name evidence="1" type="ORF">GCM10007423_62360</name>
</gene>
<organism evidence="1 2">
    <name type="scientific">Dyadobacter endophyticus</name>
    <dbReference type="NCBI Taxonomy" id="1749036"/>
    <lineage>
        <taxon>Bacteria</taxon>
        <taxon>Pseudomonadati</taxon>
        <taxon>Bacteroidota</taxon>
        <taxon>Cytophagia</taxon>
        <taxon>Cytophagales</taxon>
        <taxon>Spirosomataceae</taxon>
        <taxon>Dyadobacter</taxon>
    </lineage>
</organism>
<comment type="caution">
    <text evidence="1">The sequence shown here is derived from an EMBL/GenBank/DDBJ whole genome shotgun (WGS) entry which is preliminary data.</text>
</comment>
<evidence type="ECO:0000313" key="1">
    <source>
        <dbReference type="EMBL" id="GGH55146.1"/>
    </source>
</evidence>
<name>A0ABQ1ZCC4_9BACT</name>
<reference evidence="2" key="1">
    <citation type="journal article" date="2019" name="Int. J. Syst. Evol. Microbiol.">
        <title>The Global Catalogue of Microorganisms (GCM) 10K type strain sequencing project: providing services to taxonomists for standard genome sequencing and annotation.</title>
        <authorList>
            <consortium name="The Broad Institute Genomics Platform"/>
            <consortium name="The Broad Institute Genome Sequencing Center for Infectious Disease"/>
            <person name="Wu L."/>
            <person name="Ma J."/>
        </authorList>
    </citation>
    <scope>NUCLEOTIDE SEQUENCE [LARGE SCALE GENOMIC DNA]</scope>
    <source>
        <strain evidence="2">CGMCC 1.15288</strain>
    </source>
</reference>
<sequence>MVKLELFERELNNTIGGRKIMAELAGNMDEVLHLINRNREVMVVWQRNKGPQFFADILASGFEPKAVVVKQIGDVSLAALIRRMAAALQENGSAGLKKLIDNYFLTIINEVQTSDNLYQVFLKLRENG</sequence>
<protein>
    <submittedName>
        <fullName evidence="1">Uncharacterized protein</fullName>
    </submittedName>
</protein>
<dbReference type="RefSeq" id="WP_188939241.1">
    <property type="nucleotide sequence ID" value="NZ_BMIA01000008.1"/>
</dbReference>
<proteinExistence type="predicted"/>
<accession>A0ABQ1ZCC4</accession>
<dbReference type="Proteomes" id="UP000600214">
    <property type="component" value="Unassembled WGS sequence"/>
</dbReference>